<sequence>MPFENFFHFFKSYSDCYTIIGGNAASILLNKEGQDFRATHDYDMVVIFENATAGFSERFMQFVEKYGYSMDGFGKNKDKSYYRFVTKNESVPSQIELFCRKPFLYDLIEPDVHKTPLHFENGPSLSAIVLDDDYYQILKKGVERIQVGSEGAPVLSPAYLILFKAKAHLDIRKRILDGQQVQRSDKTKHFNDVCRLTELLPDNNYDLSLVPERVQSDLKKFIKLVEDTDKREFKLKFRHMNAAERPNQIVVITDLNNLLPN</sequence>
<dbReference type="AlphaFoldDB" id="A0A0K2LEA0"/>
<organism evidence="1 2">
    <name type="scientific">Companilactobacillus heilongjiangensis</name>
    <dbReference type="NCBI Taxonomy" id="1074467"/>
    <lineage>
        <taxon>Bacteria</taxon>
        <taxon>Bacillati</taxon>
        <taxon>Bacillota</taxon>
        <taxon>Bacilli</taxon>
        <taxon>Lactobacillales</taxon>
        <taxon>Lactobacillaceae</taxon>
        <taxon>Companilactobacillus</taxon>
    </lineage>
</organism>
<gene>
    <name evidence="1" type="ORF">JP39_09770</name>
</gene>
<dbReference type="Proteomes" id="UP000061546">
    <property type="component" value="Chromosome"/>
</dbReference>
<evidence type="ECO:0000313" key="2">
    <source>
        <dbReference type="Proteomes" id="UP000061546"/>
    </source>
</evidence>
<dbReference type="EMBL" id="CP012559">
    <property type="protein sequence ID" value="ALB29617.1"/>
    <property type="molecule type" value="Genomic_DNA"/>
</dbReference>
<dbReference type="KEGG" id="lhi:JP39_09770"/>
<reference evidence="1 2" key="1">
    <citation type="submission" date="2015-08" db="EMBL/GenBank/DDBJ databases">
        <title>Genomic sequence of Lactobacillus heilongjiangensis DSM 28069, isolated from Chinese traditional pickle.</title>
        <authorList>
            <person name="Jiang X."/>
            <person name="Zheng B."/>
            <person name="Cheng H."/>
        </authorList>
    </citation>
    <scope>NUCLEOTIDE SEQUENCE [LARGE SCALE GENOMIC DNA]</scope>
    <source>
        <strain evidence="1 2">DSM 28069</strain>
    </source>
</reference>
<name>A0A0K2LEA0_9LACO</name>
<proteinExistence type="predicted"/>
<dbReference type="STRING" id="1074467.JP39_09770"/>
<dbReference type="RefSeq" id="WP_041498910.1">
    <property type="nucleotide sequence ID" value="NZ_BJDV01000005.1"/>
</dbReference>
<accession>A0A0K2LEA0</accession>
<dbReference type="OrthoDB" id="2289258at2"/>
<protein>
    <submittedName>
        <fullName evidence="1">Uncharacterized protein</fullName>
    </submittedName>
</protein>
<keyword evidence="2" id="KW-1185">Reference proteome</keyword>
<evidence type="ECO:0000313" key="1">
    <source>
        <dbReference type="EMBL" id="ALB29617.1"/>
    </source>
</evidence>